<keyword evidence="2" id="KW-0812">Transmembrane</keyword>
<gene>
    <name evidence="3" type="ORF">ACFP2T_22790</name>
</gene>
<feature type="transmembrane region" description="Helical" evidence="2">
    <location>
        <begin position="145"/>
        <end position="165"/>
    </location>
</feature>
<keyword evidence="2" id="KW-1133">Transmembrane helix</keyword>
<dbReference type="RefSeq" id="WP_377424792.1">
    <property type="nucleotide sequence ID" value="NZ_JBHSPR010000018.1"/>
</dbReference>
<feature type="transmembrane region" description="Helical" evidence="2">
    <location>
        <begin position="66"/>
        <end position="91"/>
    </location>
</feature>
<name>A0ABW1KDT9_9ACTN</name>
<feature type="transmembrane region" description="Helical" evidence="2">
    <location>
        <begin position="111"/>
        <end position="133"/>
    </location>
</feature>
<dbReference type="Proteomes" id="UP001596203">
    <property type="component" value="Unassembled WGS sequence"/>
</dbReference>
<feature type="transmembrane region" description="Helical" evidence="2">
    <location>
        <begin position="185"/>
        <end position="206"/>
    </location>
</feature>
<keyword evidence="2" id="KW-0472">Membrane</keyword>
<organism evidence="3 4">
    <name type="scientific">Plantactinospora solaniradicis</name>
    <dbReference type="NCBI Taxonomy" id="1723736"/>
    <lineage>
        <taxon>Bacteria</taxon>
        <taxon>Bacillati</taxon>
        <taxon>Actinomycetota</taxon>
        <taxon>Actinomycetes</taxon>
        <taxon>Micromonosporales</taxon>
        <taxon>Micromonosporaceae</taxon>
        <taxon>Plantactinospora</taxon>
    </lineage>
</organism>
<feature type="region of interest" description="Disordered" evidence="1">
    <location>
        <begin position="217"/>
        <end position="274"/>
    </location>
</feature>
<comment type="caution">
    <text evidence="3">The sequence shown here is derived from an EMBL/GenBank/DDBJ whole genome shotgun (WGS) entry which is preliminary data.</text>
</comment>
<proteinExistence type="predicted"/>
<dbReference type="EMBL" id="JBHSPR010000018">
    <property type="protein sequence ID" value="MFC6019024.1"/>
    <property type="molecule type" value="Genomic_DNA"/>
</dbReference>
<feature type="region of interest" description="Disordered" evidence="1">
    <location>
        <begin position="1"/>
        <end position="45"/>
    </location>
</feature>
<sequence>MSSDFPIPRQDRPVGHQESAPEDPLAPRDETETTADGASVVSWGERPRSGRRASLALSRLGQDGRLVPVVAILGAGAIFASLLSDWAVTIMPTEGAPSDTPVELASGVADLATFGTAYLVGVFGMIGCLALVFFGSPGIRHNARVLGLALTAVAIGVLVAVTKSLDSLTNDWQVYGEQGGLITAYGQGLGLAYLGTGGLGLALLLAGRFVRRSAGVVPGDGAGTPTGPADPVTPEENDWPWRRPRSASEPEPDDEDGRSAPIDLTVTPTKPFTH</sequence>
<protein>
    <submittedName>
        <fullName evidence="3">Uncharacterized protein</fullName>
    </submittedName>
</protein>
<reference evidence="4" key="1">
    <citation type="journal article" date="2019" name="Int. J. Syst. Evol. Microbiol.">
        <title>The Global Catalogue of Microorganisms (GCM) 10K type strain sequencing project: providing services to taxonomists for standard genome sequencing and annotation.</title>
        <authorList>
            <consortium name="The Broad Institute Genomics Platform"/>
            <consortium name="The Broad Institute Genome Sequencing Center for Infectious Disease"/>
            <person name="Wu L."/>
            <person name="Ma J."/>
        </authorList>
    </citation>
    <scope>NUCLEOTIDE SEQUENCE [LARGE SCALE GENOMIC DNA]</scope>
    <source>
        <strain evidence="4">ZS-35-S2</strain>
    </source>
</reference>
<accession>A0ABW1KDT9</accession>
<keyword evidence="4" id="KW-1185">Reference proteome</keyword>
<evidence type="ECO:0000313" key="3">
    <source>
        <dbReference type="EMBL" id="MFC6019024.1"/>
    </source>
</evidence>
<evidence type="ECO:0000256" key="2">
    <source>
        <dbReference type="SAM" id="Phobius"/>
    </source>
</evidence>
<evidence type="ECO:0000256" key="1">
    <source>
        <dbReference type="SAM" id="MobiDB-lite"/>
    </source>
</evidence>
<evidence type="ECO:0000313" key="4">
    <source>
        <dbReference type="Proteomes" id="UP001596203"/>
    </source>
</evidence>